<dbReference type="RefSeq" id="WP_061086520.1">
    <property type="nucleotide sequence ID" value="NZ_KQ955806.1"/>
</dbReference>
<protein>
    <recommendedName>
        <fullName evidence="1">DUF2268 domain-containing protein</fullName>
    </recommendedName>
</protein>
<accession>A0A133KYU8</accession>
<gene>
    <name evidence="2" type="ORF">HMPREF3213_00751</name>
</gene>
<comment type="caution">
    <text evidence="2">The sequence shown here is derived from an EMBL/GenBank/DDBJ whole genome shotgun (WGS) entry which is preliminary data.</text>
</comment>
<organism evidence="2 3">
    <name type="scientific">Heyndrickxia coagulans</name>
    <name type="common">Weizmannia coagulans</name>
    <dbReference type="NCBI Taxonomy" id="1398"/>
    <lineage>
        <taxon>Bacteria</taxon>
        <taxon>Bacillati</taxon>
        <taxon>Bacillota</taxon>
        <taxon>Bacilli</taxon>
        <taxon>Bacillales</taxon>
        <taxon>Bacillaceae</taxon>
        <taxon>Heyndrickxia</taxon>
    </lineage>
</organism>
<feature type="domain" description="DUF2268" evidence="1">
    <location>
        <begin position="63"/>
        <end position="243"/>
    </location>
</feature>
<sequence length="263" mass="30815">MGIIRTDVWMEEAFSKPELFLETIKQGREDPEDFYRYLQRFGMYRPSRQAEQIFTALKKADAWEKIGEYHAKYKKLWNGPDPDIYIFPVRNGNGFNFGRSRGKSGVTLPGAVFLFLAPVRDRKEWEALFVHEYHHAARMSRLKKPPRDYTLLDSLVFEGLAEHAVLEYVGEEYVSETSKRYSEKQKKHAWQQFFKKYLAAGKEEKIHDDLLFGRKYVPPMMGYALGYHLIEKYKTAHSFSTIANLGRRSEIFAEGMFTNPPES</sequence>
<evidence type="ECO:0000313" key="2">
    <source>
        <dbReference type="EMBL" id="KWZ84833.1"/>
    </source>
</evidence>
<evidence type="ECO:0000313" key="3">
    <source>
        <dbReference type="Proteomes" id="UP000070376"/>
    </source>
</evidence>
<reference evidence="3" key="1">
    <citation type="submission" date="2016-01" db="EMBL/GenBank/DDBJ databases">
        <authorList>
            <person name="Mitreva M."/>
            <person name="Pepin K.H."/>
            <person name="Mihindukulasuriya K.A."/>
            <person name="Fulton R."/>
            <person name="Fronick C."/>
            <person name="O'Laughlin M."/>
            <person name="Miner T."/>
            <person name="Herter B."/>
            <person name="Rosa B.A."/>
            <person name="Cordes M."/>
            <person name="Tomlinson C."/>
            <person name="Wollam A."/>
            <person name="Palsikar V.B."/>
            <person name="Mardis E.R."/>
            <person name="Wilson R.K."/>
        </authorList>
    </citation>
    <scope>NUCLEOTIDE SEQUENCE [LARGE SCALE GENOMIC DNA]</scope>
    <source>
        <strain evidence="3">GED7749B</strain>
    </source>
</reference>
<dbReference type="Proteomes" id="UP000070376">
    <property type="component" value="Unassembled WGS sequence"/>
</dbReference>
<dbReference type="InterPro" id="IPR018728">
    <property type="entry name" value="DUF2268"/>
</dbReference>
<proteinExistence type="predicted"/>
<dbReference type="Pfam" id="PF10026">
    <property type="entry name" value="DUF2268"/>
    <property type="match status" value="1"/>
</dbReference>
<dbReference type="EMBL" id="LRPN01000026">
    <property type="protein sequence ID" value="KWZ84833.1"/>
    <property type="molecule type" value="Genomic_DNA"/>
</dbReference>
<dbReference type="AlphaFoldDB" id="A0A133KYU8"/>
<evidence type="ECO:0000259" key="1">
    <source>
        <dbReference type="Pfam" id="PF10026"/>
    </source>
</evidence>
<dbReference type="PATRIC" id="fig|1398.22.peg.752"/>
<name>A0A133KYU8_HEYCO</name>